<keyword evidence="6 10" id="KW-0648">Protein biosynthesis</keyword>
<dbReference type="RefSeq" id="WP_021659108.1">
    <property type="nucleotide sequence ID" value="NZ_FQVY01000001.1"/>
</dbReference>
<dbReference type="SUPFAM" id="SSF55931">
    <property type="entry name" value="Glutamine synthetase/guanido kinase"/>
    <property type="match status" value="1"/>
</dbReference>
<evidence type="ECO:0000256" key="8">
    <source>
        <dbReference type="ARBA" id="ARBA00047380"/>
    </source>
</evidence>
<dbReference type="GO" id="GO:0006412">
    <property type="term" value="P:translation"/>
    <property type="evidence" value="ECO:0007669"/>
    <property type="project" value="UniProtKB-UniRule"/>
</dbReference>
<dbReference type="HAMAP" id="MF_00121">
    <property type="entry name" value="GatB"/>
    <property type="match status" value="1"/>
</dbReference>
<protein>
    <recommendedName>
        <fullName evidence="10">Aspartyl/glutamyl-tRNA(Asn/Gln) amidotransferase subunit B</fullName>
        <shortName evidence="10">Asp/Glu-ADT subunit B</shortName>
        <ecNumber evidence="10">6.3.5.-</ecNumber>
    </recommendedName>
</protein>
<dbReference type="InterPro" id="IPR006075">
    <property type="entry name" value="Asn/Gln-tRNA_Trfase_suB/E_cat"/>
</dbReference>
<dbReference type="PROSITE" id="PS01234">
    <property type="entry name" value="GATB"/>
    <property type="match status" value="1"/>
</dbReference>
<dbReference type="SMART" id="SM00845">
    <property type="entry name" value="GatB_Yqey"/>
    <property type="match status" value="1"/>
</dbReference>
<dbReference type="Proteomes" id="UP000474718">
    <property type="component" value="Unassembled WGS sequence"/>
</dbReference>
<evidence type="ECO:0000256" key="2">
    <source>
        <dbReference type="ARBA" id="ARBA00011123"/>
    </source>
</evidence>
<dbReference type="FunFam" id="1.10.10.410:FF:000001">
    <property type="entry name" value="Aspartyl/glutamyl-tRNA(Asn/Gln) amidotransferase subunit B"/>
    <property type="match status" value="1"/>
</dbReference>
<evidence type="ECO:0000256" key="5">
    <source>
        <dbReference type="ARBA" id="ARBA00022840"/>
    </source>
</evidence>
<dbReference type="InterPro" id="IPR017958">
    <property type="entry name" value="Gln-tRNA_amidoTrfase_suB_CS"/>
</dbReference>
<keyword evidence="3 10" id="KW-0436">Ligase</keyword>
<dbReference type="InterPro" id="IPR003789">
    <property type="entry name" value="Asn/Gln_tRNA_amidoTrase-B-like"/>
</dbReference>
<comment type="similarity">
    <text evidence="1 10">Belongs to the GatB/GatE family. GatB subfamily.</text>
</comment>
<comment type="catalytic activity">
    <reaction evidence="8 10">
        <text>L-aspartyl-tRNA(Asn) + L-glutamine + ATP + H2O = L-asparaginyl-tRNA(Asn) + L-glutamate + ADP + phosphate + 2 H(+)</text>
        <dbReference type="Rhea" id="RHEA:14513"/>
        <dbReference type="Rhea" id="RHEA-COMP:9674"/>
        <dbReference type="Rhea" id="RHEA-COMP:9677"/>
        <dbReference type="ChEBI" id="CHEBI:15377"/>
        <dbReference type="ChEBI" id="CHEBI:15378"/>
        <dbReference type="ChEBI" id="CHEBI:29985"/>
        <dbReference type="ChEBI" id="CHEBI:30616"/>
        <dbReference type="ChEBI" id="CHEBI:43474"/>
        <dbReference type="ChEBI" id="CHEBI:58359"/>
        <dbReference type="ChEBI" id="CHEBI:78515"/>
        <dbReference type="ChEBI" id="CHEBI:78516"/>
        <dbReference type="ChEBI" id="CHEBI:456216"/>
    </reaction>
</comment>
<dbReference type="NCBIfam" id="TIGR00133">
    <property type="entry name" value="gatB"/>
    <property type="match status" value="1"/>
</dbReference>
<accession>A0AAQ1RV36</accession>
<dbReference type="InterPro" id="IPR018027">
    <property type="entry name" value="Asn/Gln_amidotransferase"/>
</dbReference>
<evidence type="ECO:0000256" key="7">
    <source>
        <dbReference type="ARBA" id="ARBA00024799"/>
    </source>
</evidence>
<dbReference type="Gene3D" id="1.10.150.380">
    <property type="entry name" value="GatB domain, N-terminal subdomain"/>
    <property type="match status" value="1"/>
</dbReference>
<name>A0AAQ1RV36_9FIRM</name>
<evidence type="ECO:0000256" key="3">
    <source>
        <dbReference type="ARBA" id="ARBA00022598"/>
    </source>
</evidence>
<reference evidence="14" key="1">
    <citation type="submission" date="2016-11" db="EMBL/GenBank/DDBJ databases">
        <authorList>
            <person name="Jaros S."/>
            <person name="Januszkiewicz K."/>
            <person name="Wedrychowicz H."/>
        </authorList>
    </citation>
    <scope>NUCLEOTIDE SEQUENCE [LARGE SCALE GENOMIC DNA]</scope>
    <source>
        <strain evidence="14">DSM 4029</strain>
    </source>
</reference>
<evidence type="ECO:0000313" key="13">
    <source>
        <dbReference type="EMBL" id="SHF76883.1"/>
    </source>
</evidence>
<evidence type="ECO:0000313" key="15">
    <source>
        <dbReference type="Proteomes" id="UP000474718"/>
    </source>
</evidence>
<evidence type="ECO:0000256" key="4">
    <source>
        <dbReference type="ARBA" id="ARBA00022741"/>
    </source>
</evidence>
<dbReference type="InterPro" id="IPR004413">
    <property type="entry name" value="GatB"/>
</dbReference>
<evidence type="ECO:0000313" key="14">
    <source>
        <dbReference type="Proteomes" id="UP000184089"/>
    </source>
</evidence>
<dbReference type="GO" id="GO:0070681">
    <property type="term" value="P:glutaminyl-tRNAGln biosynthesis via transamidation"/>
    <property type="evidence" value="ECO:0007669"/>
    <property type="project" value="TreeGrafter"/>
</dbReference>
<evidence type="ECO:0000313" key="12">
    <source>
        <dbReference type="EMBL" id="MZL69517.1"/>
    </source>
</evidence>
<reference evidence="13" key="2">
    <citation type="submission" date="2016-11" db="EMBL/GenBank/DDBJ databases">
        <authorList>
            <person name="Varghese N."/>
            <person name="Submissions S."/>
        </authorList>
    </citation>
    <scope>NUCLEOTIDE SEQUENCE</scope>
    <source>
        <strain evidence="13">DSM 4029</strain>
    </source>
</reference>
<gene>
    <name evidence="10 12" type="primary">gatB</name>
    <name evidence="12" type="ORF">GT747_07060</name>
    <name evidence="13" type="ORF">SAMN05444424_0616</name>
</gene>
<dbReference type="InterPro" id="IPR014746">
    <property type="entry name" value="Gln_synth/guanido_kin_cat_dom"/>
</dbReference>
<dbReference type="InterPro" id="IPR042114">
    <property type="entry name" value="GatB_C_1"/>
</dbReference>
<keyword evidence="4 10" id="KW-0547">Nucleotide-binding</keyword>
<keyword evidence="15" id="KW-1185">Reference proteome</keyword>
<dbReference type="GO" id="GO:0050567">
    <property type="term" value="F:glutaminyl-tRNA synthase (glutamine-hydrolyzing) activity"/>
    <property type="evidence" value="ECO:0007669"/>
    <property type="project" value="UniProtKB-UniRule"/>
</dbReference>
<dbReference type="Pfam" id="PF02934">
    <property type="entry name" value="GatB_N"/>
    <property type="match status" value="1"/>
</dbReference>
<comment type="caution">
    <text evidence="13">The sequence shown here is derived from an EMBL/GenBank/DDBJ whole genome shotgun (WGS) entry which is preliminary data.</text>
</comment>
<evidence type="ECO:0000256" key="10">
    <source>
        <dbReference type="HAMAP-Rule" id="MF_00121"/>
    </source>
</evidence>
<comment type="subunit">
    <text evidence="2 10">Heterotrimer of A, B and C subunits.</text>
</comment>
<evidence type="ECO:0000256" key="1">
    <source>
        <dbReference type="ARBA" id="ARBA00005306"/>
    </source>
</evidence>
<dbReference type="EMBL" id="WWVX01000004">
    <property type="protein sequence ID" value="MZL69517.1"/>
    <property type="molecule type" value="Genomic_DNA"/>
</dbReference>
<evidence type="ECO:0000256" key="9">
    <source>
        <dbReference type="ARBA" id="ARBA00047913"/>
    </source>
</evidence>
<dbReference type="AlphaFoldDB" id="A0AAQ1RV36"/>
<reference evidence="12 15" key="3">
    <citation type="journal article" date="2019" name="Nat. Med.">
        <title>A library of human gut bacterial isolates paired with longitudinal multiomics data enables mechanistic microbiome research.</title>
        <authorList>
            <person name="Poyet M."/>
            <person name="Groussin M."/>
            <person name="Gibbons S.M."/>
            <person name="Avila-Pacheco J."/>
            <person name="Jiang X."/>
            <person name="Kearney S.M."/>
            <person name="Perrotta A.R."/>
            <person name="Berdy B."/>
            <person name="Zhao S."/>
            <person name="Lieberman T.D."/>
            <person name="Swanson P.K."/>
            <person name="Smith M."/>
            <person name="Roesemann S."/>
            <person name="Alexander J.E."/>
            <person name="Rich S.A."/>
            <person name="Livny J."/>
            <person name="Vlamakis H."/>
            <person name="Clish C."/>
            <person name="Bullock K."/>
            <person name="Deik A."/>
            <person name="Scott J."/>
            <person name="Pierce K.A."/>
            <person name="Xavier R.J."/>
            <person name="Alm E.J."/>
        </authorList>
    </citation>
    <scope>NUCLEOTIDE SEQUENCE [LARGE SCALE GENOMIC DNA]</scope>
    <source>
        <strain evidence="12 15">BIOML-A2</strain>
    </source>
</reference>
<dbReference type="InterPro" id="IPR017959">
    <property type="entry name" value="Asn/Gln-tRNA_amidoTrfase_suB/E"/>
</dbReference>
<comment type="function">
    <text evidence="7 10">Allows the formation of correctly charged Asn-tRNA(Asn) or Gln-tRNA(Gln) through the transamidation of misacylated Asp-tRNA(Asn) or Glu-tRNA(Gln) in organisms which lack either or both of asparaginyl-tRNA or glutaminyl-tRNA synthetases. The reaction takes place in the presence of glutamine and ATP through an activated phospho-Asp-tRNA(Asn) or phospho-Glu-tRNA(Gln).</text>
</comment>
<dbReference type="PANTHER" id="PTHR11659">
    <property type="entry name" value="GLUTAMYL-TRNA GLN AMIDOTRANSFERASE SUBUNIT B MITOCHONDRIAL AND PROKARYOTIC PET112-RELATED"/>
    <property type="match status" value="1"/>
</dbReference>
<dbReference type="EMBL" id="FQVY01000001">
    <property type="protein sequence ID" value="SHF76883.1"/>
    <property type="molecule type" value="Genomic_DNA"/>
</dbReference>
<comment type="catalytic activity">
    <reaction evidence="9 10">
        <text>L-glutamyl-tRNA(Gln) + L-glutamine + ATP + H2O = L-glutaminyl-tRNA(Gln) + L-glutamate + ADP + phosphate + H(+)</text>
        <dbReference type="Rhea" id="RHEA:17521"/>
        <dbReference type="Rhea" id="RHEA-COMP:9681"/>
        <dbReference type="Rhea" id="RHEA-COMP:9684"/>
        <dbReference type="ChEBI" id="CHEBI:15377"/>
        <dbReference type="ChEBI" id="CHEBI:15378"/>
        <dbReference type="ChEBI" id="CHEBI:29985"/>
        <dbReference type="ChEBI" id="CHEBI:30616"/>
        <dbReference type="ChEBI" id="CHEBI:43474"/>
        <dbReference type="ChEBI" id="CHEBI:58359"/>
        <dbReference type="ChEBI" id="CHEBI:78520"/>
        <dbReference type="ChEBI" id="CHEBI:78521"/>
        <dbReference type="ChEBI" id="CHEBI:456216"/>
    </reaction>
</comment>
<dbReference type="InterPro" id="IPR023168">
    <property type="entry name" value="GatB_Yqey_C_2"/>
</dbReference>
<dbReference type="GO" id="GO:0005524">
    <property type="term" value="F:ATP binding"/>
    <property type="evidence" value="ECO:0007669"/>
    <property type="project" value="UniProtKB-KW"/>
</dbReference>
<dbReference type="Gene3D" id="1.10.10.410">
    <property type="match status" value="1"/>
</dbReference>
<keyword evidence="5 10" id="KW-0067">ATP-binding</keyword>
<dbReference type="Pfam" id="PF02637">
    <property type="entry name" value="GatB_Yqey"/>
    <property type="match status" value="1"/>
</dbReference>
<dbReference type="EC" id="6.3.5.-" evidence="10"/>
<feature type="domain" description="Asn/Gln amidotransferase" evidence="11">
    <location>
        <begin position="327"/>
        <end position="476"/>
    </location>
</feature>
<evidence type="ECO:0000259" key="11">
    <source>
        <dbReference type="SMART" id="SM00845"/>
    </source>
</evidence>
<dbReference type="Proteomes" id="UP000184089">
    <property type="component" value="Unassembled WGS sequence"/>
</dbReference>
<dbReference type="NCBIfam" id="NF004012">
    <property type="entry name" value="PRK05477.1-2"/>
    <property type="match status" value="1"/>
</dbReference>
<proteinExistence type="inferred from homology"/>
<sequence>MEYEVVIGLEIHAELSTKTKIYCGCKNSFGSEVNSQCCPICLGMPGTLPTLNKEVVEYAIRMGHATHCTINNVTKQDRKNYIYPDLPKAYQISQYDIPLCENGYLDFMVYGEKKRVGITRIHIEEDAGKLIHAESFEGSLVDFNRCGVPLIEIVSEPDIRSPEEAHAYLETIRSILLYLDISDCKMQEGSLRCDVNVSLMPKGSDTFGTRCEMKNVNTFSGAVRAIEYEMARQKEILDAGGVIEQETRRWNDAKGVTELLRSKEDAQDYRYFPEPDLRTIYIPEVHVEELKATIPELPNQKIERYMTSYGLPQKEATLLAEDVSRSRFFEQCLEGGKVAPKSVCNWLLGDIAKVLNERGCELDDLALTPERLVELISLIDQKTISTTSAKTVLECILDDGEIAIDQIVKDKGLAQVSDTAVLEAIVTEVLAENAKAVEDYHSGKTNVLGFLVGQCMKRSKGQGNPGLMRQLLEEKI</sequence>
<dbReference type="PANTHER" id="PTHR11659:SF0">
    <property type="entry name" value="GLUTAMYL-TRNA(GLN) AMIDOTRANSFERASE SUBUNIT B, MITOCHONDRIAL"/>
    <property type="match status" value="1"/>
</dbReference>
<organism evidence="13 14">
    <name type="scientific">Bittarella massiliensis</name>
    <name type="common">ex Durand et al. 2017</name>
    <dbReference type="NCBI Taxonomy" id="1720313"/>
    <lineage>
        <taxon>Bacteria</taxon>
        <taxon>Bacillati</taxon>
        <taxon>Bacillota</taxon>
        <taxon>Clostridia</taxon>
        <taxon>Eubacteriales</taxon>
        <taxon>Oscillospiraceae</taxon>
        <taxon>Bittarella (ex Durand et al. 2017)</taxon>
    </lineage>
</organism>
<evidence type="ECO:0000256" key="6">
    <source>
        <dbReference type="ARBA" id="ARBA00022917"/>
    </source>
</evidence>
<dbReference type="NCBIfam" id="NF004014">
    <property type="entry name" value="PRK05477.1-4"/>
    <property type="match status" value="1"/>
</dbReference>
<dbReference type="SUPFAM" id="SSF89095">
    <property type="entry name" value="GatB/YqeY motif"/>
    <property type="match status" value="1"/>
</dbReference>